<evidence type="ECO:0000256" key="1">
    <source>
        <dbReference type="SAM" id="Phobius"/>
    </source>
</evidence>
<keyword evidence="1" id="KW-0812">Transmembrane</keyword>
<evidence type="ECO:0000313" key="2">
    <source>
        <dbReference type="EMBL" id="MEQ2413583.1"/>
    </source>
</evidence>
<sequence length="302" mass="35303">MSQRMRYFILLMLINLVVVVIYLIFENLRRKEKYASIWMKAGMMLLCPVVGPLFLSGSFLLYKLFASQGMDLSDVVFSKERTDTLQRPDEDVEKNMVALEEALEVSDKKSLRTLMMNVIRGDYKHSLSAIALALNSEDSETAHYAASVLQEVLNDFRTGVHERYRLCLVEDEKQAENCIHLIEYMNPIIEQKVLTDLEQHSMAERMDEVLEKAWILDSQKISSTMYEKICQSLLDVKEYETCGKWCQRSMKQYPRALSSFTCQLKLFYSCNDRDNFFRVMDELKESEIAIDNETLEMIRTFM</sequence>
<keyword evidence="3" id="KW-1185">Reference proteome</keyword>
<proteinExistence type="predicted"/>
<feature type="transmembrane region" description="Helical" evidence="1">
    <location>
        <begin position="7"/>
        <end position="25"/>
    </location>
</feature>
<comment type="caution">
    <text evidence="2">The sequence shown here is derived from an EMBL/GenBank/DDBJ whole genome shotgun (WGS) entry which is preliminary data.</text>
</comment>
<name>A0ABV1CMQ5_9FIRM</name>
<dbReference type="EMBL" id="JBBNFW010000173">
    <property type="protein sequence ID" value="MEQ2413583.1"/>
    <property type="molecule type" value="Genomic_DNA"/>
</dbReference>
<keyword evidence="1" id="KW-1133">Transmembrane helix</keyword>
<evidence type="ECO:0008006" key="4">
    <source>
        <dbReference type="Google" id="ProtNLM"/>
    </source>
</evidence>
<reference evidence="2 3" key="1">
    <citation type="submission" date="2024-04" db="EMBL/GenBank/DDBJ databases">
        <title>Human intestinal bacterial collection.</title>
        <authorList>
            <person name="Pauvert C."/>
            <person name="Hitch T.C.A."/>
            <person name="Clavel T."/>
        </authorList>
    </citation>
    <scope>NUCLEOTIDE SEQUENCE [LARGE SCALE GENOMIC DNA]</scope>
    <source>
        <strain evidence="2 3">CLA-AA-H161</strain>
    </source>
</reference>
<feature type="transmembrane region" description="Helical" evidence="1">
    <location>
        <begin position="37"/>
        <end position="62"/>
    </location>
</feature>
<accession>A0ABV1CMQ5</accession>
<dbReference type="RefSeq" id="WP_244096223.1">
    <property type="nucleotide sequence ID" value="NZ_JAOQJM010000005.1"/>
</dbReference>
<gene>
    <name evidence="2" type="ORF">AAAX94_11220</name>
</gene>
<evidence type="ECO:0000313" key="3">
    <source>
        <dbReference type="Proteomes" id="UP001470752"/>
    </source>
</evidence>
<keyword evidence="1" id="KW-0472">Membrane</keyword>
<dbReference type="Proteomes" id="UP001470752">
    <property type="component" value="Unassembled WGS sequence"/>
</dbReference>
<protein>
    <recommendedName>
        <fullName evidence="4">Pentatricopeptide repeat domain-containing protein</fullName>
    </recommendedName>
</protein>
<organism evidence="2 3">
    <name type="scientific">Blautia acetigignens</name>
    <dbReference type="NCBI Taxonomy" id="2981783"/>
    <lineage>
        <taxon>Bacteria</taxon>
        <taxon>Bacillati</taxon>
        <taxon>Bacillota</taxon>
        <taxon>Clostridia</taxon>
        <taxon>Lachnospirales</taxon>
        <taxon>Lachnospiraceae</taxon>
        <taxon>Blautia</taxon>
    </lineage>
</organism>